<dbReference type="CDD" id="cd17631">
    <property type="entry name" value="FACL_FadD13-like"/>
    <property type="match status" value="1"/>
</dbReference>
<dbReference type="Gene3D" id="3.40.50.12780">
    <property type="entry name" value="N-terminal domain of ligase-like"/>
    <property type="match status" value="1"/>
</dbReference>
<name>A0ABD5PNF8_9EURY</name>
<dbReference type="RefSeq" id="WP_250141536.1">
    <property type="nucleotide sequence ID" value="NZ_JALIQP010000004.1"/>
</dbReference>
<dbReference type="InterPro" id="IPR045851">
    <property type="entry name" value="AMP-bd_C_sf"/>
</dbReference>
<evidence type="ECO:0000313" key="6">
    <source>
        <dbReference type="Proteomes" id="UP001595898"/>
    </source>
</evidence>
<keyword evidence="6" id="KW-1185">Reference proteome</keyword>
<evidence type="ECO:0000313" key="5">
    <source>
        <dbReference type="EMBL" id="MFC4542132.1"/>
    </source>
</evidence>
<feature type="domain" description="AMP-binding enzyme C-terminal" evidence="4">
    <location>
        <begin position="430"/>
        <end position="505"/>
    </location>
</feature>
<dbReference type="Proteomes" id="UP001595898">
    <property type="component" value="Unassembled WGS sequence"/>
</dbReference>
<comment type="similarity">
    <text evidence="1">Belongs to the ATP-dependent AMP-binding enzyme family.</text>
</comment>
<dbReference type="PANTHER" id="PTHR43767:SF1">
    <property type="entry name" value="NONRIBOSOMAL PEPTIDE SYNTHASE PES1 (EUROFUNG)-RELATED"/>
    <property type="match status" value="1"/>
</dbReference>
<evidence type="ECO:0000256" key="2">
    <source>
        <dbReference type="ARBA" id="ARBA00022598"/>
    </source>
</evidence>
<keyword evidence="2 5" id="KW-0436">Ligase</keyword>
<dbReference type="InterPro" id="IPR020845">
    <property type="entry name" value="AMP-binding_CS"/>
</dbReference>
<dbReference type="Pfam" id="PF13193">
    <property type="entry name" value="AMP-binding_C"/>
    <property type="match status" value="1"/>
</dbReference>
<dbReference type="InterPro" id="IPR042099">
    <property type="entry name" value="ANL_N_sf"/>
</dbReference>
<reference evidence="5 6" key="1">
    <citation type="journal article" date="2019" name="Int. J. Syst. Evol. Microbiol.">
        <title>The Global Catalogue of Microorganisms (GCM) 10K type strain sequencing project: providing services to taxonomists for standard genome sequencing and annotation.</title>
        <authorList>
            <consortium name="The Broad Institute Genomics Platform"/>
            <consortium name="The Broad Institute Genome Sequencing Center for Infectious Disease"/>
            <person name="Wu L."/>
            <person name="Ma J."/>
        </authorList>
    </citation>
    <scope>NUCLEOTIDE SEQUENCE [LARGE SCALE GENOMIC DNA]</scope>
    <source>
        <strain evidence="5 6">WLHS5</strain>
    </source>
</reference>
<evidence type="ECO:0000256" key="1">
    <source>
        <dbReference type="ARBA" id="ARBA00006432"/>
    </source>
</evidence>
<organism evidence="5 6">
    <name type="scientific">Halosolutus amylolyticus</name>
    <dbReference type="NCBI Taxonomy" id="2932267"/>
    <lineage>
        <taxon>Archaea</taxon>
        <taxon>Methanobacteriati</taxon>
        <taxon>Methanobacteriota</taxon>
        <taxon>Stenosarchaea group</taxon>
        <taxon>Halobacteria</taxon>
        <taxon>Halobacteriales</taxon>
        <taxon>Natrialbaceae</taxon>
        <taxon>Halosolutus</taxon>
    </lineage>
</organism>
<dbReference type="AlphaFoldDB" id="A0ABD5PNF8"/>
<evidence type="ECO:0000259" key="4">
    <source>
        <dbReference type="Pfam" id="PF13193"/>
    </source>
</evidence>
<dbReference type="GO" id="GO:0016878">
    <property type="term" value="F:acid-thiol ligase activity"/>
    <property type="evidence" value="ECO:0007669"/>
    <property type="project" value="UniProtKB-ARBA"/>
</dbReference>
<dbReference type="NCBIfam" id="NF004837">
    <property type="entry name" value="PRK06187.1"/>
    <property type="match status" value="1"/>
</dbReference>
<dbReference type="InterPro" id="IPR000873">
    <property type="entry name" value="AMP-dep_synth/lig_dom"/>
</dbReference>
<dbReference type="InterPro" id="IPR025110">
    <property type="entry name" value="AMP-bd_C"/>
</dbReference>
<proteinExistence type="inferred from homology"/>
<feature type="domain" description="AMP-dependent synthetase/ligase" evidence="3">
    <location>
        <begin position="11"/>
        <end position="376"/>
    </location>
</feature>
<comment type="caution">
    <text evidence="5">The sequence shown here is derived from an EMBL/GenBank/DDBJ whole genome shotgun (WGS) entry which is preliminary data.</text>
</comment>
<dbReference type="SUPFAM" id="SSF56801">
    <property type="entry name" value="Acetyl-CoA synthetase-like"/>
    <property type="match status" value="1"/>
</dbReference>
<dbReference type="InterPro" id="IPR050237">
    <property type="entry name" value="ATP-dep_AMP-bd_enzyme"/>
</dbReference>
<evidence type="ECO:0000259" key="3">
    <source>
        <dbReference type="Pfam" id="PF00501"/>
    </source>
</evidence>
<gene>
    <name evidence="5" type="ORF">ACFO5R_09350</name>
</gene>
<dbReference type="FunFam" id="3.30.300.30:FF:000008">
    <property type="entry name" value="2,3-dihydroxybenzoate-AMP ligase"/>
    <property type="match status" value="1"/>
</dbReference>
<protein>
    <submittedName>
        <fullName evidence="5">Fatty acid--CoA ligase</fullName>
    </submittedName>
</protein>
<sequence length="527" mass="58450">MSTYATLGDTLEQTVDRYPDRDAIVYPRRDQRWTYAEFDERVNRLANAMLDAGIEKGDRVATVLHNGSEMALSVYACAKIGAVFTPLNFRLPAGEIEYIVNDAGAELLIFEPETREAVEGARPSLETVETYVSLDDPPEYALAFDDLLESGGPESPPVVVDEDDVYAFIYTSGTTGRPKGVVHEHRDMVDHNLLCIAEMNVTRDDVGLSVMPLYHCAELHCCLFPRVHRGATTVIHHEFDPQAALEAIEDHDVTLLFAAPTAWNGLSLTAAEMDVDVSSLRLGLYGAAPMPAQVLENCREHLCEDYLQAYGMTEIGPAGVFQRPEDQLSKQGCAGLPALNHAVRVVEPDADPDREVERGEIGEILIAGPCTMREYWNRPNATDRSLRETDGKTWYYTGDLGYRDADGYLYVVDRKDDMIVSGGENVYPAEVEDVLFSHDGVEEAAVLGESDEEWGEAVVAYVVADEAVSADELDAFAIESDQLADFKRPRRYYFVDDLPKNPSGKIQKFKLREDEADVEPEAESITS</sequence>
<dbReference type="Pfam" id="PF00501">
    <property type="entry name" value="AMP-binding"/>
    <property type="match status" value="1"/>
</dbReference>
<dbReference type="PANTHER" id="PTHR43767">
    <property type="entry name" value="LONG-CHAIN-FATTY-ACID--COA LIGASE"/>
    <property type="match status" value="1"/>
</dbReference>
<dbReference type="PROSITE" id="PS00455">
    <property type="entry name" value="AMP_BINDING"/>
    <property type="match status" value="1"/>
</dbReference>
<dbReference type="Gene3D" id="3.30.300.30">
    <property type="match status" value="1"/>
</dbReference>
<accession>A0ABD5PNF8</accession>
<dbReference type="EMBL" id="JBHSFA010000005">
    <property type="protein sequence ID" value="MFC4542132.1"/>
    <property type="molecule type" value="Genomic_DNA"/>
</dbReference>